<dbReference type="PANTHER" id="PTHR31374:SF30">
    <property type="entry name" value="SAUR-LIKE AUXIN-RESPONSIVE FAMILY PROTEIN"/>
    <property type="match status" value="1"/>
</dbReference>
<dbReference type="Pfam" id="PF02519">
    <property type="entry name" value="Auxin_inducible"/>
    <property type="match status" value="1"/>
</dbReference>
<dbReference type="PANTHER" id="PTHR31374">
    <property type="entry name" value="AUXIN-INDUCED PROTEIN-LIKE-RELATED"/>
    <property type="match status" value="1"/>
</dbReference>
<dbReference type="EMBL" id="JAYMYQ010000011">
    <property type="protein sequence ID" value="KAK7304984.1"/>
    <property type="molecule type" value="Genomic_DNA"/>
</dbReference>
<proteinExistence type="inferred from homology"/>
<comment type="similarity">
    <text evidence="1">Belongs to the ARG7 family.</text>
</comment>
<comment type="caution">
    <text evidence="2">The sequence shown here is derived from an EMBL/GenBank/DDBJ whole genome shotgun (WGS) entry which is preliminary data.</text>
</comment>
<organism evidence="2 3">
    <name type="scientific">Canavalia gladiata</name>
    <name type="common">Sword bean</name>
    <name type="synonym">Dolichos gladiatus</name>
    <dbReference type="NCBI Taxonomy" id="3824"/>
    <lineage>
        <taxon>Eukaryota</taxon>
        <taxon>Viridiplantae</taxon>
        <taxon>Streptophyta</taxon>
        <taxon>Embryophyta</taxon>
        <taxon>Tracheophyta</taxon>
        <taxon>Spermatophyta</taxon>
        <taxon>Magnoliopsida</taxon>
        <taxon>eudicotyledons</taxon>
        <taxon>Gunneridae</taxon>
        <taxon>Pentapetalae</taxon>
        <taxon>rosids</taxon>
        <taxon>fabids</taxon>
        <taxon>Fabales</taxon>
        <taxon>Fabaceae</taxon>
        <taxon>Papilionoideae</taxon>
        <taxon>50 kb inversion clade</taxon>
        <taxon>NPAAA clade</taxon>
        <taxon>indigoferoid/millettioid clade</taxon>
        <taxon>Phaseoleae</taxon>
        <taxon>Canavalia</taxon>
    </lineage>
</organism>
<keyword evidence="3" id="KW-1185">Reference proteome</keyword>
<evidence type="ECO:0000256" key="1">
    <source>
        <dbReference type="ARBA" id="ARBA00006974"/>
    </source>
</evidence>
<protein>
    <submittedName>
        <fullName evidence="2">Uncharacterized protein</fullName>
    </submittedName>
</protein>
<evidence type="ECO:0000313" key="3">
    <source>
        <dbReference type="Proteomes" id="UP001367508"/>
    </source>
</evidence>
<accession>A0AAN9PNZ3</accession>
<reference evidence="2 3" key="1">
    <citation type="submission" date="2024-01" db="EMBL/GenBank/DDBJ databases">
        <title>The genomes of 5 underutilized Papilionoideae crops provide insights into root nodulation and disease resistanc.</title>
        <authorList>
            <person name="Jiang F."/>
        </authorList>
    </citation>
    <scope>NUCLEOTIDE SEQUENCE [LARGE SCALE GENOMIC DNA]</scope>
    <source>
        <strain evidence="2">LVBAO_FW01</strain>
        <tissue evidence="2">Leaves</tissue>
    </source>
</reference>
<name>A0AAN9PNZ3_CANGL</name>
<dbReference type="Proteomes" id="UP001367508">
    <property type="component" value="Unassembled WGS sequence"/>
</dbReference>
<sequence length="74" mass="8434">MEDGGSRKGYVPVLVGNTEDDIQKIWVNVKTIQHLTIVQLLEQSVDEFGYQKGILRIICDAHRFKAILHNISIK</sequence>
<evidence type="ECO:0000313" key="2">
    <source>
        <dbReference type="EMBL" id="KAK7304984.1"/>
    </source>
</evidence>
<dbReference type="InterPro" id="IPR003676">
    <property type="entry name" value="SAUR_fam"/>
</dbReference>
<dbReference type="AlphaFoldDB" id="A0AAN9PNZ3"/>
<dbReference type="GO" id="GO:0009733">
    <property type="term" value="P:response to auxin"/>
    <property type="evidence" value="ECO:0007669"/>
    <property type="project" value="InterPro"/>
</dbReference>
<gene>
    <name evidence="2" type="ORF">VNO77_42881</name>
</gene>